<dbReference type="InterPro" id="IPR001965">
    <property type="entry name" value="Znf_PHD"/>
</dbReference>
<keyword evidence="4" id="KW-0863">Zinc-finger</keyword>
<dbReference type="AlphaFoldDB" id="A0A0V0QG15"/>
<evidence type="ECO:0000256" key="5">
    <source>
        <dbReference type="ARBA" id="ARBA00022833"/>
    </source>
</evidence>
<keyword evidence="5 8" id="KW-0862">Zinc</keyword>
<dbReference type="Gene3D" id="3.30.40.10">
    <property type="entry name" value="Zinc/RING finger domain, C3HC4 (zinc finger)"/>
    <property type="match status" value="1"/>
</dbReference>
<organism evidence="11 12">
    <name type="scientific">Pseudocohnilembus persalinus</name>
    <name type="common">Ciliate</name>
    <dbReference type="NCBI Taxonomy" id="266149"/>
    <lineage>
        <taxon>Eukaryota</taxon>
        <taxon>Sar</taxon>
        <taxon>Alveolata</taxon>
        <taxon>Ciliophora</taxon>
        <taxon>Intramacronucleata</taxon>
        <taxon>Oligohymenophorea</taxon>
        <taxon>Scuticociliatia</taxon>
        <taxon>Philasterida</taxon>
        <taxon>Pseudocohnilembidae</taxon>
        <taxon>Pseudocohnilembus</taxon>
    </lineage>
</organism>
<dbReference type="InParanoid" id="A0A0V0QG15"/>
<feature type="compositionally biased region" description="Low complexity" evidence="9">
    <location>
        <begin position="177"/>
        <end position="190"/>
    </location>
</feature>
<name>A0A0V0QG15_PSEPJ</name>
<dbReference type="OMA" id="KSGHTHY"/>
<dbReference type="GO" id="GO:0005634">
    <property type="term" value="C:nucleus"/>
    <property type="evidence" value="ECO:0007669"/>
    <property type="project" value="UniProtKB-SubCell"/>
</dbReference>
<keyword evidence="3 8" id="KW-0479">Metal-binding</keyword>
<dbReference type="EMBL" id="LDAU01000178">
    <property type="protein sequence ID" value="KRX01080.1"/>
    <property type="molecule type" value="Genomic_DNA"/>
</dbReference>
<keyword evidence="7" id="KW-0539">Nucleus</keyword>
<dbReference type="OrthoDB" id="286238at2759"/>
<proteinExistence type="inferred from homology"/>
<dbReference type="GO" id="GO:0008270">
    <property type="term" value="F:zinc ion binding"/>
    <property type="evidence" value="ECO:0007669"/>
    <property type="project" value="UniProtKB-KW"/>
</dbReference>
<feature type="binding site" evidence="8">
    <location>
        <position position="225"/>
    </location>
    <ligand>
        <name>Zn(2+)</name>
        <dbReference type="ChEBI" id="CHEBI:29105"/>
        <label>1</label>
    </ligand>
</feature>
<dbReference type="GO" id="GO:0006325">
    <property type="term" value="P:chromatin organization"/>
    <property type="evidence" value="ECO:0007669"/>
    <property type="project" value="UniProtKB-KW"/>
</dbReference>
<reference evidence="11 12" key="1">
    <citation type="journal article" date="2015" name="Sci. Rep.">
        <title>Genome of the facultative scuticociliatosis pathogen Pseudocohnilembus persalinus provides insight into its virulence through horizontal gene transfer.</title>
        <authorList>
            <person name="Xiong J."/>
            <person name="Wang G."/>
            <person name="Cheng J."/>
            <person name="Tian M."/>
            <person name="Pan X."/>
            <person name="Warren A."/>
            <person name="Jiang C."/>
            <person name="Yuan D."/>
            <person name="Miao W."/>
        </authorList>
    </citation>
    <scope>NUCLEOTIDE SEQUENCE [LARGE SCALE GENOMIC DNA]</scope>
    <source>
        <strain evidence="11">36N120E</strain>
    </source>
</reference>
<evidence type="ECO:0000256" key="3">
    <source>
        <dbReference type="ARBA" id="ARBA00022723"/>
    </source>
</evidence>
<keyword evidence="12" id="KW-1185">Reference proteome</keyword>
<feature type="binding site" evidence="8">
    <location>
        <position position="219"/>
    </location>
    <ligand>
        <name>Zn(2+)</name>
        <dbReference type="ChEBI" id="CHEBI:29105"/>
        <label>2</label>
    </ligand>
</feature>
<dbReference type="InterPro" id="IPR011011">
    <property type="entry name" value="Znf_FYVE_PHD"/>
</dbReference>
<evidence type="ECO:0000256" key="2">
    <source>
        <dbReference type="ARBA" id="ARBA00010210"/>
    </source>
</evidence>
<gene>
    <name evidence="11" type="ORF">PPERSA_02176</name>
</gene>
<evidence type="ECO:0000256" key="1">
    <source>
        <dbReference type="ARBA" id="ARBA00004123"/>
    </source>
</evidence>
<dbReference type="InterPro" id="IPR028651">
    <property type="entry name" value="ING_fam"/>
</dbReference>
<feature type="binding site" evidence="8">
    <location>
        <position position="249"/>
    </location>
    <ligand>
        <name>Zn(2+)</name>
        <dbReference type="ChEBI" id="CHEBI:29105"/>
        <label>2</label>
    </ligand>
</feature>
<evidence type="ECO:0000256" key="7">
    <source>
        <dbReference type="ARBA" id="ARBA00023242"/>
    </source>
</evidence>
<comment type="caution">
    <text evidence="11">The sequence shown here is derived from an EMBL/GenBank/DDBJ whole genome shotgun (WGS) entry which is preliminary data.</text>
</comment>
<feature type="binding site" evidence="8">
    <location>
        <position position="203"/>
    </location>
    <ligand>
        <name>Zn(2+)</name>
        <dbReference type="ChEBI" id="CHEBI:29105"/>
        <label>1</label>
    </ligand>
</feature>
<feature type="binding site" evidence="8">
    <location>
        <position position="214"/>
    </location>
    <ligand>
        <name>Zn(2+)</name>
        <dbReference type="ChEBI" id="CHEBI:29105"/>
        <label>2</label>
    </ligand>
</feature>
<evidence type="ECO:0000313" key="12">
    <source>
        <dbReference type="Proteomes" id="UP000054937"/>
    </source>
</evidence>
<feature type="binding site" evidence="8">
    <location>
        <position position="201"/>
    </location>
    <ligand>
        <name>Zn(2+)</name>
        <dbReference type="ChEBI" id="CHEBI:29105"/>
        <label>1</label>
    </ligand>
</feature>
<dbReference type="Proteomes" id="UP000054937">
    <property type="component" value="Unassembled WGS sequence"/>
</dbReference>
<dbReference type="PANTHER" id="PTHR10333">
    <property type="entry name" value="INHIBITOR OF GROWTH PROTEIN"/>
    <property type="match status" value="1"/>
</dbReference>
<evidence type="ECO:0000313" key="11">
    <source>
        <dbReference type="EMBL" id="KRX01080.1"/>
    </source>
</evidence>
<dbReference type="SUPFAM" id="SSF57903">
    <property type="entry name" value="FYVE/PHD zinc finger"/>
    <property type="match status" value="1"/>
</dbReference>
<sequence length="266" mass="30885">MQTEEQLLKITGIRYPGITQQEIFEILKKSHYEKELEQRKKIEQANKLTFEQQILKFYNTNADKRPGIKKIENNDGFYFQVDGVPENQLSETQRAYYRAYEPDALILTDIAAQVQKQNLNQAHAQGHKSGHTHYNQQVAPNQNLPIQLVSQQENNEGGKKQISMSFQIDQPLKPEKNNNNNANTNNNNNTKEQSKEEGIYCFCKKVLEQDMVACTNQKCSIEWFHVGCVGLLGLSQEKLNAYVFYCDDCKKEEEKEKEKEKDKKNK</sequence>
<feature type="binding site" evidence="8">
    <location>
        <position position="246"/>
    </location>
    <ligand>
        <name>Zn(2+)</name>
        <dbReference type="ChEBI" id="CHEBI:29105"/>
        <label>2</label>
    </ligand>
</feature>
<comment type="subcellular location">
    <subcellularLocation>
        <location evidence="1">Nucleus</location>
    </subcellularLocation>
</comment>
<feature type="domain" description="Zinc finger PHD-type" evidence="10">
    <location>
        <begin position="200"/>
        <end position="250"/>
    </location>
</feature>
<accession>A0A0V0QG15</accession>
<evidence type="ECO:0000256" key="9">
    <source>
        <dbReference type="SAM" id="MobiDB-lite"/>
    </source>
</evidence>
<keyword evidence="6" id="KW-0156">Chromatin regulator</keyword>
<comment type="similarity">
    <text evidence="2">Belongs to the ING family.</text>
</comment>
<dbReference type="PROSITE" id="PS01359">
    <property type="entry name" value="ZF_PHD_1"/>
    <property type="match status" value="1"/>
</dbReference>
<feature type="binding site" evidence="8">
    <location>
        <position position="228"/>
    </location>
    <ligand>
        <name>Zn(2+)</name>
        <dbReference type="ChEBI" id="CHEBI:29105"/>
        <label>1</label>
    </ligand>
</feature>
<dbReference type="InterPro" id="IPR019786">
    <property type="entry name" value="Zinc_finger_PHD-type_CS"/>
</dbReference>
<evidence type="ECO:0000259" key="10">
    <source>
        <dbReference type="SMART" id="SM00249"/>
    </source>
</evidence>
<dbReference type="PANTHER" id="PTHR10333:SF42">
    <property type="entry name" value="INHIBITOR OF GROWTH PROTEIN 5"/>
    <property type="match status" value="1"/>
</dbReference>
<dbReference type="SMART" id="SM00249">
    <property type="entry name" value="PHD"/>
    <property type="match status" value="1"/>
</dbReference>
<dbReference type="InterPro" id="IPR013083">
    <property type="entry name" value="Znf_RING/FYVE/PHD"/>
</dbReference>
<feature type="region of interest" description="Disordered" evidence="9">
    <location>
        <begin position="171"/>
        <end position="191"/>
    </location>
</feature>
<evidence type="ECO:0000256" key="6">
    <source>
        <dbReference type="ARBA" id="ARBA00022853"/>
    </source>
</evidence>
<protein>
    <submittedName>
        <fullName evidence="11">Zinc finger, FYVE/PHD-type</fullName>
    </submittedName>
</protein>
<evidence type="ECO:0000256" key="4">
    <source>
        <dbReference type="ARBA" id="ARBA00022771"/>
    </source>
</evidence>
<evidence type="ECO:0000256" key="8">
    <source>
        <dbReference type="PIRSR" id="PIRSR628651-51"/>
    </source>
</evidence>